<gene>
    <name evidence="1" type="ORF">SAMN02983006_02868</name>
</gene>
<reference evidence="1 2" key="1">
    <citation type="submission" date="2016-10" db="EMBL/GenBank/DDBJ databases">
        <authorList>
            <person name="de Groot N.N."/>
        </authorList>
    </citation>
    <scope>NUCLEOTIDE SEQUENCE [LARGE SCALE GENOMIC DNA]</scope>
    <source>
        <strain evidence="1 2">ATCC 51327</strain>
    </source>
</reference>
<protein>
    <submittedName>
        <fullName evidence="1">Uncharacterized protein</fullName>
    </submittedName>
</protein>
<name>A0A1I4NBN8_9FIRM</name>
<dbReference type="AlphaFoldDB" id="A0A1I4NBN8"/>
<sequence>MPYVSAAPKEIYIGMNCMSSYTDRIIKIANALEIPVYKMIFDELSSNFNLIFKKL</sequence>
<accession>A0A1I4NBN8</accession>
<organism evidence="1 2">
    <name type="scientific">Halanaerobium salsuginis</name>
    <dbReference type="NCBI Taxonomy" id="29563"/>
    <lineage>
        <taxon>Bacteria</taxon>
        <taxon>Bacillati</taxon>
        <taxon>Bacillota</taxon>
        <taxon>Clostridia</taxon>
        <taxon>Halanaerobiales</taxon>
        <taxon>Halanaerobiaceae</taxon>
        <taxon>Halanaerobium</taxon>
    </lineage>
</organism>
<evidence type="ECO:0000313" key="2">
    <source>
        <dbReference type="Proteomes" id="UP000199006"/>
    </source>
</evidence>
<keyword evidence="2" id="KW-1185">Reference proteome</keyword>
<proteinExistence type="predicted"/>
<dbReference type="Proteomes" id="UP000199006">
    <property type="component" value="Unassembled WGS sequence"/>
</dbReference>
<dbReference type="EMBL" id="FOTI01000076">
    <property type="protein sequence ID" value="SFM12972.1"/>
    <property type="molecule type" value="Genomic_DNA"/>
</dbReference>
<evidence type="ECO:0000313" key="1">
    <source>
        <dbReference type="EMBL" id="SFM12972.1"/>
    </source>
</evidence>